<feature type="binding site" description="axial binding residue" evidence="8">
    <location>
        <position position="415"/>
    </location>
    <ligand>
        <name>heme</name>
        <dbReference type="ChEBI" id="CHEBI:30413"/>
    </ligand>
    <ligandPart>
        <name>Fe</name>
        <dbReference type="ChEBI" id="CHEBI:18248"/>
    </ligandPart>
</feature>
<keyword evidence="9" id="KW-1133">Transmembrane helix</keyword>
<name>A0A9P9AHN5_9HYPO</name>
<evidence type="ECO:0000256" key="4">
    <source>
        <dbReference type="ARBA" id="ARBA00022723"/>
    </source>
</evidence>
<dbReference type="OrthoDB" id="1470350at2759"/>
<dbReference type="GO" id="GO:0004497">
    <property type="term" value="F:monooxygenase activity"/>
    <property type="evidence" value="ECO:0007669"/>
    <property type="project" value="UniProtKB-KW"/>
</dbReference>
<keyword evidence="5" id="KW-0560">Oxidoreductase</keyword>
<evidence type="ECO:0000256" key="3">
    <source>
        <dbReference type="ARBA" id="ARBA00022617"/>
    </source>
</evidence>
<dbReference type="GO" id="GO:0005506">
    <property type="term" value="F:iron ion binding"/>
    <property type="evidence" value="ECO:0007669"/>
    <property type="project" value="InterPro"/>
</dbReference>
<keyword evidence="6 8" id="KW-0408">Iron</keyword>
<dbReference type="Proteomes" id="UP000777438">
    <property type="component" value="Unassembled WGS sequence"/>
</dbReference>
<keyword evidence="3 8" id="KW-0349">Heme</keyword>
<dbReference type="GO" id="GO:0020037">
    <property type="term" value="F:heme binding"/>
    <property type="evidence" value="ECO:0007669"/>
    <property type="project" value="InterPro"/>
</dbReference>
<dbReference type="PRINTS" id="PR00463">
    <property type="entry name" value="EP450I"/>
</dbReference>
<keyword evidence="4 8" id="KW-0479">Metal-binding</keyword>
<evidence type="ECO:0000256" key="1">
    <source>
        <dbReference type="ARBA" id="ARBA00001971"/>
    </source>
</evidence>
<keyword evidence="9" id="KW-0812">Transmembrane</keyword>
<evidence type="ECO:0000256" key="5">
    <source>
        <dbReference type="ARBA" id="ARBA00023002"/>
    </source>
</evidence>
<protein>
    <submittedName>
        <fullName evidence="10">Cytochrome P450 67</fullName>
    </submittedName>
</protein>
<feature type="transmembrane region" description="Helical" evidence="9">
    <location>
        <begin position="12"/>
        <end position="34"/>
    </location>
</feature>
<keyword evidence="9" id="KW-0472">Membrane</keyword>
<dbReference type="InterPro" id="IPR002401">
    <property type="entry name" value="Cyt_P450_E_grp-I"/>
</dbReference>
<dbReference type="InterPro" id="IPR050121">
    <property type="entry name" value="Cytochrome_P450_monoxygenase"/>
</dbReference>
<evidence type="ECO:0000256" key="7">
    <source>
        <dbReference type="ARBA" id="ARBA00023033"/>
    </source>
</evidence>
<dbReference type="PRINTS" id="PR00385">
    <property type="entry name" value="P450"/>
</dbReference>
<organism evidence="10 11">
    <name type="scientific">Thelonectria olida</name>
    <dbReference type="NCBI Taxonomy" id="1576542"/>
    <lineage>
        <taxon>Eukaryota</taxon>
        <taxon>Fungi</taxon>
        <taxon>Dikarya</taxon>
        <taxon>Ascomycota</taxon>
        <taxon>Pezizomycotina</taxon>
        <taxon>Sordariomycetes</taxon>
        <taxon>Hypocreomycetidae</taxon>
        <taxon>Hypocreales</taxon>
        <taxon>Nectriaceae</taxon>
        <taxon>Thelonectria</taxon>
    </lineage>
</organism>
<dbReference type="GO" id="GO:0016705">
    <property type="term" value="F:oxidoreductase activity, acting on paired donors, with incorporation or reduction of molecular oxygen"/>
    <property type="evidence" value="ECO:0007669"/>
    <property type="project" value="InterPro"/>
</dbReference>
<dbReference type="Gene3D" id="1.10.630.10">
    <property type="entry name" value="Cytochrome P450"/>
    <property type="match status" value="1"/>
</dbReference>
<accession>A0A9P9AHN5</accession>
<evidence type="ECO:0000256" key="8">
    <source>
        <dbReference type="PIRSR" id="PIRSR602401-1"/>
    </source>
</evidence>
<dbReference type="CDD" id="cd11061">
    <property type="entry name" value="CYP67-like"/>
    <property type="match status" value="1"/>
</dbReference>
<comment type="similarity">
    <text evidence="2">Belongs to the cytochrome P450 family.</text>
</comment>
<dbReference type="InterPro" id="IPR001128">
    <property type="entry name" value="Cyt_P450"/>
</dbReference>
<evidence type="ECO:0000256" key="9">
    <source>
        <dbReference type="SAM" id="Phobius"/>
    </source>
</evidence>
<reference evidence="10 11" key="1">
    <citation type="journal article" date="2021" name="Nat. Commun.">
        <title>Genetic determinants of endophytism in the Arabidopsis root mycobiome.</title>
        <authorList>
            <person name="Mesny F."/>
            <person name="Miyauchi S."/>
            <person name="Thiergart T."/>
            <person name="Pickel B."/>
            <person name="Atanasova L."/>
            <person name="Karlsson M."/>
            <person name="Huettel B."/>
            <person name="Barry K.W."/>
            <person name="Haridas S."/>
            <person name="Chen C."/>
            <person name="Bauer D."/>
            <person name="Andreopoulos W."/>
            <person name="Pangilinan J."/>
            <person name="LaButti K."/>
            <person name="Riley R."/>
            <person name="Lipzen A."/>
            <person name="Clum A."/>
            <person name="Drula E."/>
            <person name="Henrissat B."/>
            <person name="Kohler A."/>
            <person name="Grigoriev I.V."/>
            <person name="Martin F.M."/>
            <person name="Hacquard S."/>
        </authorList>
    </citation>
    <scope>NUCLEOTIDE SEQUENCE [LARGE SCALE GENOMIC DNA]</scope>
    <source>
        <strain evidence="10 11">MPI-CAGE-CH-0241</strain>
    </source>
</reference>
<keyword evidence="11" id="KW-1185">Reference proteome</keyword>
<evidence type="ECO:0000256" key="6">
    <source>
        <dbReference type="ARBA" id="ARBA00023004"/>
    </source>
</evidence>
<sequence length="487" mass="54633">MIPPQIREKLAILWAESPTYSIIGLTLGSFILWVSSKLSLLGSLGFRFSLTQNTAGQYVYGYGSKTLKAKNYIVLAHKAPSILTIRDPKKHRPRRHRVTQALSDENIKRLEPGMQEHIGKFCSQMGDEAEVWSPTRDMSKWCNYLLFDMMMSMVFSNPLRLVTDTTFRHIPDVIHQSSRRQSMYLQSMKLALLAYFKLDEPLFPEAVKARDTFVAFLRNVLKTRYKRSLDEDAEPAHDVYAFLKAVSKRSDAEELKPADLNAECATMIIAGSDTTATSLAACLFYLGRYRNVYNLAAEEVRAHFSNVSEIRLGATLNSCTYLRACIQEALRLSPAVGISLPRETPAGGVVVNGSYIPGGMLVGSGIYSIHHKEAHFSDPFTYRPERWLPDRGGAKDLANHDTKAYGPFQIGPRGCLGKGIAMHELMLSMAHIFFRFDFETVTREGKVITVEGSVASPIPGVTELPIQEFVTAQSDGPYVRYRRRNIS</sequence>
<dbReference type="SUPFAM" id="SSF48264">
    <property type="entry name" value="Cytochrome P450"/>
    <property type="match status" value="1"/>
</dbReference>
<dbReference type="InterPro" id="IPR036396">
    <property type="entry name" value="Cyt_P450_sf"/>
</dbReference>
<gene>
    <name evidence="10" type="ORF">B0T10DRAFT_590820</name>
</gene>
<evidence type="ECO:0000256" key="2">
    <source>
        <dbReference type="ARBA" id="ARBA00010617"/>
    </source>
</evidence>
<keyword evidence="7" id="KW-0503">Monooxygenase</keyword>
<comment type="cofactor">
    <cofactor evidence="1 8">
        <name>heme</name>
        <dbReference type="ChEBI" id="CHEBI:30413"/>
    </cofactor>
</comment>
<dbReference type="Pfam" id="PF00067">
    <property type="entry name" value="p450"/>
    <property type="match status" value="1"/>
</dbReference>
<evidence type="ECO:0000313" key="11">
    <source>
        <dbReference type="Proteomes" id="UP000777438"/>
    </source>
</evidence>
<dbReference type="PANTHER" id="PTHR24305">
    <property type="entry name" value="CYTOCHROME P450"/>
    <property type="match status" value="1"/>
</dbReference>
<dbReference type="PANTHER" id="PTHR24305:SF237">
    <property type="entry name" value="CYTOCHROME P450 MONOOXYGENASE ATNE-RELATED"/>
    <property type="match status" value="1"/>
</dbReference>
<dbReference type="EMBL" id="JAGPYM010000052">
    <property type="protein sequence ID" value="KAH6871618.1"/>
    <property type="molecule type" value="Genomic_DNA"/>
</dbReference>
<comment type="caution">
    <text evidence="10">The sequence shown here is derived from an EMBL/GenBank/DDBJ whole genome shotgun (WGS) entry which is preliminary data.</text>
</comment>
<evidence type="ECO:0000313" key="10">
    <source>
        <dbReference type="EMBL" id="KAH6871618.1"/>
    </source>
</evidence>
<dbReference type="AlphaFoldDB" id="A0A9P9AHN5"/>
<proteinExistence type="inferred from homology"/>